<protein>
    <submittedName>
        <fullName evidence="1">Uncharacterized protein</fullName>
    </submittedName>
</protein>
<sequence length="149" mass="16451">MNEQTPGVVLAHPLMRELLTLRLPPDDFVIFGSGPLLAHGLREDLGDLDLVARGAAWRAAGRLGAPGSGGITGDELFRCCNGRINVFQQWISPSWDPDDLIDNAEVIGGLRFAPLTEVLAYKLILRRPKDLPDIRAIKRSLDQQHHRPC</sequence>
<dbReference type="RefSeq" id="WP_380225715.1">
    <property type="nucleotide sequence ID" value="NZ_JBHSOF010000014.1"/>
</dbReference>
<gene>
    <name evidence="1" type="ORF">ACFP3U_13570</name>
</gene>
<comment type="caution">
    <text evidence="1">The sequence shown here is derived from an EMBL/GenBank/DDBJ whole genome shotgun (WGS) entry which is preliminary data.</text>
</comment>
<evidence type="ECO:0000313" key="2">
    <source>
        <dbReference type="Proteomes" id="UP001595975"/>
    </source>
</evidence>
<organism evidence="1 2">
    <name type="scientific">Kitasatospora misakiensis</name>
    <dbReference type="NCBI Taxonomy" id="67330"/>
    <lineage>
        <taxon>Bacteria</taxon>
        <taxon>Bacillati</taxon>
        <taxon>Actinomycetota</taxon>
        <taxon>Actinomycetes</taxon>
        <taxon>Kitasatosporales</taxon>
        <taxon>Streptomycetaceae</taxon>
        <taxon>Kitasatospora</taxon>
    </lineage>
</organism>
<accession>A0ABW0X2L0</accession>
<keyword evidence="2" id="KW-1185">Reference proteome</keyword>
<dbReference type="Proteomes" id="UP001595975">
    <property type="component" value="Unassembled WGS sequence"/>
</dbReference>
<dbReference type="EMBL" id="JBHSOF010000014">
    <property type="protein sequence ID" value="MFC5664010.1"/>
    <property type="molecule type" value="Genomic_DNA"/>
</dbReference>
<proteinExistence type="predicted"/>
<evidence type="ECO:0000313" key="1">
    <source>
        <dbReference type="EMBL" id="MFC5664010.1"/>
    </source>
</evidence>
<name>A0ABW0X2L0_9ACTN</name>
<reference evidence="2" key="1">
    <citation type="journal article" date="2019" name="Int. J. Syst. Evol. Microbiol.">
        <title>The Global Catalogue of Microorganisms (GCM) 10K type strain sequencing project: providing services to taxonomists for standard genome sequencing and annotation.</title>
        <authorList>
            <consortium name="The Broad Institute Genomics Platform"/>
            <consortium name="The Broad Institute Genome Sequencing Center for Infectious Disease"/>
            <person name="Wu L."/>
            <person name="Ma J."/>
        </authorList>
    </citation>
    <scope>NUCLEOTIDE SEQUENCE [LARGE SCALE GENOMIC DNA]</scope>
    <source>
        <strain evidence="2">CGMCC 4.1437</strain>
    </source>
</reference>